<gene>
    <name evidence="1" type="ORF">NKI27_08610</name>
</gene>
<dbReference type="Gene3D" id="3.40.50.1820">
    <property type="entry name" value="alpha/beta hydrolase"/>
    <property type="match status" value="1"/>
</dbReference>
<proteinExistence type="predicted"/>
<dbReference type="Proteomes" id="UP001163739">
    <property type="component" value="Chromosome"/>
</dbReference>
<evidence type="ECO:0000313" key="2">
    <source>
        <dbReference type="Proteomes" id="UP001163739"/>
    </source>
</evidence>
<dbReference type="RefSeq" id="WP_265049257.1">
    <property type="nucleotide sequence ID" value="NZ_CP100390.1"/>
</dbReference>
<accession>A0ABY6N6X8</accession>
<dbReference type="SUPFAM" id="SSF53474">
    <property type="entry name" value="alpha/beta-Hydrolases"/>
    <property type="match status" value="1"/>
</dbReference>
<keyword evidence="2" id="KW-1185">Reference proteome</keyword>
<dbReference type="Pfam" id="PF05728">
    <property type="entry name" value="UPF0227"/>
    <property type="match status" value="1"/>
</dbReference>
<reference evidence="1" key="1">
    <citation type="submission" date="2022-06" db="EMBL/GenBank/DDBJ databases">
        <title>Alkalimarinus sp. nov., isolated from gut of a Alitta virens.</title>
        <authorList>
            <person name="Yang A.I."/>
            <person name="Shin N.-R."/>
        </authorList>
    </citation>
    <scope>NUCLEOTIDE SEQUENCE</scope>
    <source>
        <strain evidence="1">A2M4</strain>
    </source>
</reference>
<dbReference type="InterPro" id="IPR029058">
    <property type="entry name" value="AB_hydrolase_fold"/>
</dbReference>
<protein>
    <submittedName>
        <fullName evidence="1">Alpha/beta hydrolase</fullName>
    </submittedName>
</protein>
<sequence>MKVYFSHGKESGPWGSKIKKLAEIARQHGCAVDSIDYTDMMDPDLRVERLLRLLESEQGDFALVGSSMGGYVSQVVSQRVNAKGVFLLAPALYIPTYKCQSYEKNASILDIVHGWSDDVIPPEHSIRFAQEVKCSLHLIDGDHRLNSSLDTVSKLFDQFICSILAD</sequence>
<name>A0ABY6N6X8_9ALTE</name>
<dbReference type="InterPro" id="IPR008886">
    <property type="entry name" value="UPF0227/Esterase_YqiA"/>
</dbReference>
<organism evidence="1 2">
    <name type="scientific">Alkalimarinus alittae</name>
    <dbReference type="NCBI Taxonomy" id="2961619"/>
    <lineage>
        <taxon>Bacteria</taxon>
        <taxon>Pseudomonadati</taxon>
        <taxon>Pseudomonadota</taxon>
        <taxon>Gammaproteobacteria</taxon>
        <taxon>Alteromonadales</taxon>
        <taxon>Alteromonadaceae</taxon>
        <taxon>Alkalimarinus</taxon>
    </lineage>
</organism>
<dbReference type="EMBL" id="CP100390">
    <property type="protein sequence ID" value="UZE97780.1"/>
    <property type="molecule type" value="Genomic_DNA"/>
</dbReference>
<evidence type="ECO:0000313" key="1">
    <source>
        <dbReference type="EMBL" id="UZE97780.1"/>
    </source>
</evidence>
<dbReference type="GO" id="GO:0016787">
    <property type="term" value="F:hydrolase activity"/>
    <property type="evidence" value="ECO:0007669"/>
    <property type="project" value="UniProtKB-KW"/>
</dbReference>
<keyword evidence="1" id="KW-0378">Hydrolase</keyword>